<keyword evidence="4" id="KW-1185">Reference proteome</keyword>
<feature type="compositionally biased region" description="Basic and acidic residues" evidence="1">
    <location>
        <begin position="8"/>
        <end position="29"/>
    </location>
</feature>
<evidence type="ECO:0000313" key="3">
    <source>
        <dbReference type="EMBL" id="GEA81032.1"/>
    </source>
</evidence>
<gene>
    <name evidence="3" type="ORF">CUD01_14760</name>
</gene>
<dbReference type="RefSeq" id="WP_141319961.1">
    <property type="nucleotide sequence ID" value="NZ_BJLP01000020.1"/>
</dbReference>
<name>A0A4Y3KAQ7_CELUD</name>
<evidence type="ECO:0000256" key="1">
    <source>
        <dbReference type="SAM" id="MobiDB-lite"/>
    </source>
</evidence>
<feature type="transmembrane region" description="Helical" evidence="2">
    <location>
        <begin position="117"/>
        <end position="141"/>
    </location>
</feature>
<comment type="caution">
    <text evidence="3">The sequence shown here is derived from an EMBL/GenBank/DDBJ whole genome shotgun (WGS) entry which is preliminary data.</text>
</comment>
<proteinExistence type="predicted"/>
<evidence type="ECO:0000313" key="4">
    <source>
        <dbReference type="Proteomes" id="UP000315842"/>
    </source>
</evidence>
<dbReference type="AlphaFoldDB" id="A0A4Y3KAQ7"/>
<keyword evidence="2" id="KW-0812">Transmembrane</keyword>
<dbReference type="EMBL" id="BJLP01000020">
    <property type="protein sequence ID" value="GEA81032.1"/>
    <property type="molecule type" value="Genomic_DNA"/>
</dbReference>
<feature type="region of interest" description="Disordered" evidence="1">
    <location>
        <begin position="1"/>
        <end position="56"/>
    </location>
</feature>
<protein>
    <recommendedName>
        <fullName evidence="5">DUF4190 domain-containing protein</fullName>
    </recommendedName>
</protein>
<keyword evidence="2" id="KW-1133">Transmembrane helix</keyword>
<keyword evidence="2" id="KW-0472">Membrane</keyword>
<feature type="transmembrane region" description="Helical" evidence="2">
    <location>
        <begin position="85"/>
        <end position="105"/>
    </location>
</feature>
<organism evidence="3 4">
    <name type="scientific">Cellulomonas uda</name>
    <dbReference type="NCBI Taxonomy" id="1714"/>
    <lineage>
        <taxon>Bacteria</taxon>
        <taxon>Bacillati</taxon>
        <taxon>Actinomycetota</taxon>
        <taxon>Actinomycetes</taxon>
        <taxon>Micrococcales</taxon>
        <taxon>Cellulomonadaceae</taxon>
        <taxon>Cellulomonas</taxon>
    </lineage>
</organism>
<feature type="compositionally biased region" description="Pro residues" evidence="1">
    <location>
        <begin position="39"/>
        <end position="55"/>
    </location>
</feature>
<reference evidence="3 4" key="1">
    <citation type="submission" date="2019-06" db="EMBL/GenBank/DDBJ databases">
        <title>Whole genome shotgun sequence of Cellulomonas uda NBRC 3747.</title>
        <authorList>
            <person name="Hosoyama A."/>
            <person name="Uohara A."/>
            <person name="Ohji S."/>
            <person name="Ichikawa N."/>
        </authorList>
    </citation>
    <scope>NUCLEOTIDE SEQUENCE [LARGE SCALE GENOMIC DNA]</scope>
    <source>
        <strain evidence="3 4">NBRC 3747</strain>
    </source>
</reference>
<evidence type="ECO:0000256" key="2">
    <source>
        <dbReference type="SAM" id="Phobius"/>
    </source>
</evidence>
<dbReference type="Proteomes" id="UP000315842">
    <property type="component" value="Unassembled WGS sequence"/>
</dbReference>
<evidence type="ECO:0008006" key="5">
    <source>
        <dbReference type="Google" id="ProtNLM"/>
    </source>
</evidence>
<accession>A0A4Y3KAQ7</accession>
<sequence length="181" mass="19552">MSNPYAPPDDRPGADAPERRTPPREHQRGPEPGWGVPPAQQPVAPPPRHTPPPDPAVVVDVARRTRTFAVLMLATLLTGTFPVPWQGASLVFGAIALVVGIRALVRAVRGHVRGAMIGLLAGGTGLTAFWLVVSAGMTLMWPLYLDRQECLAGALTVSARHECEATFERSVQDWLEERTGR</sequence>